<dbReference type="EMBL" id="CP022743">
    <property type="protein sequence ID" value="ASU36707.1"/>
    <property type="molecule type" value="Genomic_DNA"/>
</dbReference>
<dbReference type="Proteomes" id="UP000215002">
    <property type="component" value="Chromosome"/>
</dbReference>
<dbReference type="InterPro" id="IPR028098">
    <property type="entry name" value="Glyco_trans_4-like_N"/>
</dbReference>
<sequence length="395" mass="44420">MDPVSGGPSQGIRNLNKGMQYMDVVREVVCLDSPDSPYLGKDDFKIHAIGPKKGKWNYSARLIPWLTDNLGRFDVVIVNGLWLYSSYAAWKAIRTIKGRGPGMKVPRMLVMPHGMLDPYFQRAEARKLKAIRNWAYWKLIESKVVNSADGLLFTCETELLLARQTFSSYHPKNEFNVGYGIEAPPLYNQAMSVAFNKLCPELNGEPYMLFLSRIHPKKGVDLLLKAYIDLHKEIKLADGNMPKLVIAGPGMDTRFGKLIQQELVNETGVKGDVFFPGMLTGEAKWGAFYGCDAFVLPSHQENFGIAVAEALACQKTVLITNQVNIWREILNEGAGMVDNDNLSGVQNILKQWVRLTKEEKKQFNNRALIAYQNYFTIDAAAKKMLETFSNSTPLN</sequence>
<keyword evidence="4" id="KW-1185">Reference proteome</keyword>
<evidence type="ECO:0000313" key="4">
    <source>
        <dbReference type="Proteomes" id="UP000215002"/>
    </source>
</evidence>
<dbReference type="Pfam" id="PF13579">
    <property type="entry name" value="Glyco_trans_4_4"/>
    <property type="match status" value="1"/>
</dbReference>
<dbReference type="PANTHER" id="PTHR12526">
    <property type="entry name" value="GLYCOSYLTRANSFERASE"/>
    <property type="match status" value="1"/>
</dbReference>
<feature type="domain" description="Glycosyl transferase family 1" evidence="1">
    <location>
        <begin position="203"/>
        <end position="356"/>
    </location>
</feature>
<name>A0A223P3M4_9SPHI</name>
<reference evidence="3 4" key="1">
    <citation type="submission" date="2017-08" db="EMBL/GenBank/DDBJ databases">
        <title>Complete genome sequence of Mucilaginibacter sp. strain BJC16-A31.</title>
        <authorList>
            <consortium name="Henan University of Science and Technology"/>
            <person name="You X."/>
        </authorList>
    </citation>
    <scope>NUCLEOTIDE SEQUENCE [LARGE SCALE GENOMIC DNA]</scope>
    <source>
        <strain evidence="3 4">BJC16-A31</strain>
    </source>
</reference>
<evidence type="ECO:0000313" key="3">
    <source>
        <dbReference type="EMBL" id="ASU36707.1"/>
    </source>
</evidence>
<proteinExistence type="predicted"/>
<dbReference type="Pfam" id="PF00534">
    <property type="entry name" value="Glycos_transf_1"/>
    <property type="match status" value="1"/>
</dbReference>
<evidence type="ECO:0000259" key="2">
    <source>
        <dbReference type="Pfam" id="PF13579"/>
    </source>
</evidence>
<dbReference type="SUPFAM" id="SSF53756">
    <property type="entry name" value="UDP-Glycosyltransferase/glycogen phosphorylase"/>
    <property type="match status" value="1"/>
</dbReference>
<dbReference type="GO" id="GO:0016757">
    <property type="term" value="F:glycosyltransferase activity"/>
    <property type="evidence" value="ECO:0007669"/>
    <property type="project" value="InterPro"/>
</dbReference>
<dbReference type="InterPro" id="IPR001296">
    <property type="entry name" value="Glyco_trans_1"/>
</dbReference>
<evidence type="ECO:0000259" key="1">
    <source>
        <dbReference type="Pfam" id="PF00534"/>
    </source>
</evidence>
<keyword evidence="3" id="KW-0808">Transferase</keyword>
<feature type="domain" description="Glycosyltransferase subfamily 4-like N-terminal" evidence="2">
    <location>
        <begin position="6"/>
        <end position="164"/>
    </location>
</feature>
<gene>
    <name evidence="3" type="ORF">MuYL_4824</name>
</gene>
<accession>A0A223P3M4</accession>
<dbReference type="Gene3D" id="3.40.50.2000">
    <property type="entry name" value="Glycogen Phosphorylase B"/>
    <property type="match status" value="1"/>
</dbReference>
<dbReference type="AlphaFoldDB" id="A0A223P3M4"/>
<dbReference type="KEGG" id="muc:MuYL_4824"/>
<protein>
    <submittedName>
        <fullName evidence="3">Glycosyl transferase family 1</fullName>
    </submittedName>
</protein>
<organism evidence="3 4">
    <name type="scientific">Mucilaginibacter xinganensis</name>
    <dbReference type="NCBI Taxonomy" id="1234841"/>
    <lineage>
        <taxon>Bacteria</taxon>
        <taxon>Pseudomonadati</taxon>
        <taxon>Bacteroidota</taxon>
        <taxon>Sphingobacteriia</taxon>
        <taxon>Sphingobacteriales</taxon>
        <taxon>Sphingobacteriaceae</taxon>
        <taxon>Mucilaginibacter</taxon>
    </lineage>
</organism>